<comment type="subcellular location">
    <subcellularLocation>
        <location evidence="2">Membrane</location>
        <topology evidence="2">Multi-pass membrane protein</topology>
    </subcellularLocation>
</comment>
<evidence type="ECO:0000256" key="10">
    <source>
        <dbReference type="ARBA" id="ARBA00023049"/>
    </source>
</evidence>
<keyword evidence="7" id="KW-0378">Hydrolase</keyword>
<protein>
    <recommendedName>
        <fullName evidence="14">CBS domain-containing protein</fullName>
    </recommendedName>
</protein>
<evidence type="ECO:0000259" key="14">
    <source>
        <dbReference type="PROSITE" id="PS51371"/>
    </source>
</evidence>
<dbReference type="CDD" id="cd06161">
    <property type="entry name" value="S2P-M50_SpoIVFB"/>
    <property type="match status" value="1"/>
</dbReference>
<evidence type="ECO:0000256" key="8">
    <source>
        <dbReference type="ARBA" id="ARBA00022833"/>
    </source>
</evidence>
<evidence type="ECO:0000313" key="15">
    <source>
        <dbReference type="EMBL" id="OEF98038.1"/>
    </source>
</evidence>
<dbReference type="EMBL" id="MIJF01000056">
    <property type="protein sequence ID" value="OEF98038.1"/>
    <property type="molecule type" value="Genomic_DNA"/>
</dbReference>
<dbReference type="PROSITE" id="PS51371">
    <property type="entry name" value="CBS"/>
    <property type="match status" value="1"/>
</dbReference>
<evidence type="ECO:0000256" key="5">
    <source>
        <dbReference type="ARBA" id="ARBA00022692"/>
    </source>
</evidence>
<dbReference type="PANTHER" id="PTHR39188:SF3">
    <property type="entry name" value="STAGE IV SPORULATION PROTEIN FB"/>
    <property type="match status" value="1"/>
</dbReference>
<feature type="domain" description="CBS" evidence="14">
    <location>
        <begin position="230"/>
        <end position="286"/>
    </location>
</feature>
<evidence type="ECO:0000256" key="4">
    <source>
        <dbReference type="ARBA" id="ARBA00022670"/>
    </source>
</evidence>
<evidence type="ECO:0000256" key="11">
    <source>
        <dbReference type="ARBA" id="ARBA00023136"/>
    </source>
</evidence>
<evidence type="ECO:0000256" key="2">
    <source>
        <dbReference type="ARBA" id="ARBA00004141"/>
    </source>
</evidence>
<keyword evidence="5 13" id="KW-0812">Transmembrane</keyword>
<dbReference type="GO" id="GO:0006508">
    <property type="term" value="P:proteolysis"/>
    <property type="evidence" value="ECO:0007669"/>
    <property type="project" value="UniProtKB-KW"/>
</dbReference>
<comment type="caution">
    <text evidence="15">The sequence shown here is derived from an EMBL/GenBank/DDBJ whole genome shotgun (WGS) entry which is preliminary data.</text>
</comment>
<feature type="transmembrane region" description="Helical" evidence="13">
    <location>
        <begin position="89"/>
        <end position="109"/>
    </location>
</feature>
<keyword evidence="10" id="KW-0482">Metalloprotease</keyword>
<evidence type="ECO:0000256" key="9">
    <source>
        <dbReference type="ARBA" id="ARBA00022989"/>
    </source>
</evidence>
<dbReference type="Pfam" id="PF02163">
    <property type="entry name" value="Peptidase_M50"/>
    <property type="match status" value="2"/>
</dbReference>
<organism evidence="15 16">
    <name type="scientific">Vulcanibacillus modesticaldus</name>
    <dbReference type="NCBI Taxonomy" id="337097"/>
    <lineage>
        <taxon>Bacteria</taxon>
        <taxon>Bacillati</taxon>
        <taxon>Bacillota</taxon>
        <taxon>Bacilli</taxon>
        <taxon>Bacillales</taxon>
        <taxon>Bacillaceae</taxon>
        <taxon>Vulcanibacillus</taxon>
    </lineage>
</organism>
<dbReference type="Proteomes" id="UP000243739">
    <property type="component" value="Unassembled WGS sequence"/>
</dbReference>
<dbReference type="GO" id="GO:0008237">
    <property type="term" value="F:metallopeptidase activity"/>
    <property type="evidence" value="ECO:0007669"/>
    <property type="project" value="UniProtKB-KW"/>
</dbReference>
<dbReference type="PANTHER" id="PTHR39188">
    <property type="entry name" value="MEMBRANE-ASSOCIATED ZINC METALLOPROTEASE M50B"/>
    <property type="match status" value="1"/>
</dbReference>
<sequence length="295" mass="34543">MNKAFFISFYSFERFKITINPFFWIIIIGAILTGQIVEIITLFAVVIIHEIGHLFTANSYQWKIIEIQLLPFGGMAKVEQITDSIWEEFIVAISGPFQNLMMIIIAITFQKMNLWSKEWTTFFINANVLVGVFNLLPISPLDGSKILKVFFYRYFPFRKALIYSIFISIVLSILFLLLVSGIILGTKININGLILAIFFIYNNLQDFKQVPYLFWNFLIQKLKIKPRRNIQALPIIVHRDTPLIEALQLLRKEKYHLYYLLSDDGEIINVIPEEKLLENIFDNKELYRPIYQIVG</sequence>
<dbReference type="OrthoDB" id="166377at2"/>
<evidence type="ECO:0000256" key="12">
    <source>
        <dbReference type="PROSITE-ProRule" id="PRU00703"/>
    </source>
</evidence>
<evidence type="ECO:0000313" key="16">
    <source>
        <dbReference type="Proteomes" id="UP000243739"/>
    </source>
</evidence>
<keyword evidence="6" id="KW-0479">Metal-binding</keyword>
<keyword evidence="8" id="KW-0862">Zinc</keyword>
<dbReference type="GO" id="GO:0046872">
    <property type="term" value="F:metal ion binding"/>
    <property type="evidence" value="ECO:0007669"/>
    <property type="project" value="UniProtKB-KW"/>
</dbReference>
<proteinExistence type="inferred from homology"/>
<accession>A0A1D2YSR6</accession>
<dbReference type="GO" id="GO:0016020">
    <property type="term" value="C:membrane"/>
    <property type="evidence" value="ECO:0007669"/>
    <property type="project" value="UniProtKB-SubCell"/>
</dbReference>
<feature type="transmembrane region" description="Helical" evidence="13">
    <location>
        <begin position="121"/>
        <end position="140"/>
    </location>
</feature>
<name>A0A1D2YSR6_9BACI</name>
<gene>
    <name evidence="15" type="ORF">BHF71_03180</name>
</gene>
<dbReference type="STRING" id="337097.BHF71_03180"/>
<evidence type="ECO:0000256" key="7">
    <source>
        <dbReference type="ARBA" id="ARBA00022801"/>
    </source>
</evidence>
<feature type="transmembrane region" description="Helical" evidence="13">
    <location>
        <begin position="21"/>
        <end position="48"/>
    </location>
</feature>
<comment type="cofactor">
    <cofactor evidence="1">
        <name>Zn(2+)</name>
        <dbReference type="ChEBI" id="CHEBI:29105"/>
    </cofactor>
</comment>
<dbReference type="RefSeq" id="WP_069657338.1">
    <property type="nucleotide sequence ID" value="NZ_MIJF01000056.1"/>
</dbReference>
<keyword evidence="16" id="KW-1185">Reference proteome</keyword>
<feature type="transmembrane region" description="Helical" evidence="13">
    <location>
        <begin position="160"/>
        <end position="184"/>
    </location>
</feature>
<evidence type="ECO:0000256" key="6">
    <source>
        <dbReference type="ARBA" id="ARBA00022723"/>
    </source>
</evidence>
<keyword evidence="9 13" id="KW-1133">Transmembrane helix</keyword>
<keyword evidence="12" id="KW-0129">CBS domain</keyword>
<dbReference type="InterPro" id="IPR008915">
    <property type="entry name" value="Peptidase_M50"/>
</dbReference>
<comment type="similarity">
    <text evidence="3">Belongs to the peptidase M50B family.</text>
</comment>
<dbReference type="SUPFAM" id="SSF54631">
    <property type="entry name" value="CBS-domain pair"/>
    <property type="match status" value="1"/>
</dbReference>
<dbReference type="InterPro" id="IPR046342">
    <property type="entry name" value="CBS_dom_sf"/>
</dbReference>
<keyword evidence="11 13" id="KW-0472">Membrane</keyword>
<evidence type="ECO:0000256" key="13">
    <source>
        <dbReference type="SAM" id="Phobius"/>
    </source>
</evidence>
<evidence type="ECO:0000256" key="3">
    <source>
        <dbReference type="ARBA" id="ARBA00007931"/>
    </source>
</evidence>
<dbReference type="Pfam" id="PF00571">
    <property type="entry name" value="CBS"/>
    <property type="match status" value="1"/>
</dbReference>
<dbReference type="AlphaFoldDB" id="A0A1D2YSR6"/>
<dbReference type="InterPro" id="IPR000644">
    <property type="entry name" value="CBS_dom"/>
</dbReference>
<keyword evidence="4" id="KW-0645">Protease</keyword>
<reference evidence="15 16" key="1">
    <citation type="submission" date="2016-09" db="EMBL/GenBank/DDBJ databases">
        <title>Draft genome sequence for the type strain of Vulcanibacillus modesticaldus BR, a strictly anaerobic, moderately thermophilic, and nitrate-reducing bacterium from deep sea-hydrothermal vents of the Mid-Atlantic Ridge.</title>
        <authorList>
            <person name="Abin C.A."/>
            <person name="Hollibaugh J.T."/>
        </authorList>
    </citation>
    <scope>NUCLEOTIDE SEQUENCE [LARGE SCALE GENOMIC DNA]</scope>
    <source>
        <strain evidence="15 16">BR</strain>
    </source>
</reference>
<evidence type="ECO:0000256" key="1">
    <source>
        <dbReference type="ARBA" id="ARBA00001947"/>
    </source>
</evidence>